<feature type="transmembrane region" description="Helical" evidence="1">
    <location>
        <begin position="126"/>
        <end position="144"/>
    </location>
</feature>
<accession>A0ABX0V657</accession>
<feature type="transmembrane region" description="Helical" evidence="1">
    <location>
        <begin position="87"/>
        <end position="114"/>
    </location>
</feature>
<sequence length="162" mass="17517">MIVGSGSRAVVFYDATDLFWTAGIFIFPVATLIIGGGAAQFVPKGHSDSLLQTVKDFPLVFAIIGIPIVGFFISVIVTIVSSIRHNGLIIGLIMIVLKLSASFFLLLAALGALYATEGDIQRGKRFLAIVLFGLLGWITIRMINGHRVEERRLMLQEAAVEA</sequence>
<evidence type="ECO:0000313" key="2">
    <source>
        <dbReference type="EMBL" id="NIX75202.1"/>
    </source>
</evidence>
<proteinExistence type="predicted"/>
<keyword evidence="1" id="KW-0812">Transmembrane</keyword>
<feature type="transmembrane region" description="Helical" evidence="1">
    <location>
        <begin position="18"/>
        <end position="39"/>
    </location>
</feature>
<feature type="transmembrane region" description="Helical" evidence="1">
    <location>
        <begin position="59"/>
        <end position="80"/>
    </location>
</feature>
<name>A0ABX0V657_9HYPH</name>
<reference evidence="2 3" key="1">
    <citation type="submission" date="2020-03" db="EMBL/GenBank/DDBJ databases">
        <title>The genome sequence of Microvirga sp. c23x22.</title>
        <authorList>
            <person name="Zhang X."/>
        </authorList>
    </citation>
    <scope>NUCLEOTIDE SEQUENCE [LARGE SCALE GENOMIC DNA]</scope>
    <source>
        <strain evidence="3">c23x22</strain>
    </source>
</reference>
<comment type="caution">
    <text evidence="2">The sequence shown here is derived from an EMBL/GenBank/DDBJ whole genome shotgun (WGS) entry which is preliminary data.</text>
</comment>
<keyword evidence="3" id="KW-1185">Reference proteome</keyword>
<keyword evidence="1" id="KW-1133">Transmembrane helix</keyword>
<evidence type="ECO:0000256" key="1">
    <source>
        <dbReference type="SAM" id="Phobius"/>
    </source>
</evidence>
<dbReference type="RefSeq" id="WP_167671101.1">
    <property type="nucleotide sequence ID" value="NZ_JAATJS010000001.1"/>
</dbReference>
<protein>
    <submittedName>
        <fullName evidence="2">Uncharacterized protein</fullName>
    </submittedName>
</protein>
<dbReference type="EMBL" id="JAATJS010000001">
    <property type="protein sequence ID" value="NIX75202.1"/>
    <property type="molecule type" value="Genomic_DNA"/>
</dbReference>
<dbReference type="Proteomes" id="UP000707352">
    <property type="component" value="Unassembled WGS sequence"/>
</dbReference>
<keyword evidence="1" id="KW-0472">Membrane</keyword>
<gene>
    <name evidence="2" type="ORF">HB375_01065</name>
</gene>
<evidence type="ECO:0000313" key="3">
    <source>
        <dbReference type="Proteomes" id="UP000707352"/>
    </source>
</evidence>
<organism evidence="2 3">
    <name type="scientific">Microvirga terricola</name>
    <dbReference type="NCBI Taxonomy" id="2719797"/>
    <lineage>
        <taxon>Bacteria</taxon>
        <taxon>Pseudomonadati</taxon>
        <taxon>Pseudomonadota</taxon>
        <taxon>Alphaproteobacteria</taxon>
        <taxon>Hyphomicrobiales</taxon>
        <taxon>Methylobacteriaceae</taxon>
        <taxon>Microvirga</taxon>
    </lineage>
</organism>